<dbReference type="Proteomes" id="UP001314170">
    <property type="component" value="Unassembled WGS sequence"/>
</dbReference>
<dbReference type="GO" id="GO:0005615">
    <property type="term" value="C:extracellular space"/>
    <property type="evidence" value="ECO:0007669"/>
    <property type="project" value="InterPro"/>
</dbReference>
<keyword evidence="5" id="KW-1185">Reference proteome</keyword>
<dbReference type="Gene3D" id="3.30.497.10">
    <property type="entry name" value="Antithrombin, subunit I, domain 2"/>
    <property type="match status" value="1"/>
</dbReference>
<feature type="domain" description="Serpin" evidence="3">
    <location>
        <begin position="4"/>
        <end position="380"/>
    </location>
</feature>
<evidence type="ECO:0000313" key="5">
    <source>
        <dbReference type="Proteomes" id="UP001314170"/>
    </source>
</evidence>
<dbReference type="InterPro" id="IPR042178">
    <property type="entry name" value="Serpin_sf_1"/>
</dbReference>
<organism evidence="4 5">
    <name type="scientific">Dovyalis caffra</name>
    <dbReference type="NCBI Taxonomy" id="77055"/>
    <lineage>
        <taxon>Eukaryota</taxon>
        <taxon>Viridiplantae</taxon>
        <taxon>Streptophyta</taxon>
        <taxon>Embryophyta</taxon>
        <taxon>Tracheophyta</taxon>
        <taxon>Spermatophyta</taxon>
        <taxon>Magnoliopsida</taxon>
        <taxon>eudicotyledons</taxon>
        <taxon>Gunneridae</taxon>
        <taxon>Pentapetalae</taxon>
        <taxon>rosids</taxon>
        <taxon>fabids</taxon>
        <taxon>Malpighiales</taxon>
        <taxon>Salicaceae</taxon>
        <taxon>Flacourtieae</taxon>
        <taxon>Dovyalis</taxon>
    </lineage>
</organism>
<dbReference type="GO" id="GO:0004867">
    <property type="term" value="F:serine-type endopeptidase inhibitor activity"/>
    <property type="evidence" value="ECO:0007669"/>
    <property type="project" value="InterPro"/>
</dbReference>
<dbReference type="InterPro" id="IPR042185">
    <property type="entry name" value="Serpin_sf_2"/>
</dbReference>
<reference evidence="4 5" key="1">
    <citation type="submission" date="2024-01" db="EMBL/GenBank/DDBJ databases">
        <authorList>
            <person name="Waweru B."/>
        </authorList>
    </citation>
    <scope>NUCLEOTIDE SEQUENCE [LARGE SCALE GENOMIC DNA]</scope>
</reference>
<dbReference type="PROSITE" id="PS00284">
    <property type="entry name" value="SERPIN"/>
    <property type="match status" value="1"/>
</dbReference>
<dbReference type="Gene3D" id="2.30.39.10">
    <property type="entry name" value="Alpha-1-antitrypsin, domain 1"/>
    <property type="match status" value="1"/>
</dbReference>
<accession>A0AAV1RFQ9</accession>
<dbReference type="AlphaFoldDB" id="A0AAV1RFQ9"/>
<dbReference type="InterPro" id="IPR023795">
    <property type="entry name" value="Serpin_CS"/>
</dbReference>
<dbReference type="InterPro" id="IPR036186">
    <property type="entry name" value="Serpin_sf"/>
</dbReference>
<comment type="similarity">
    <text evidence="1 2">Belongs to the serpin family.</text>
</comment>
<evidence type="ECO:0000259" key="3">
    <source>
        <dbReference type="SMART" id="SM00093"/>
    </source>
</evidence>
<dbReference type="InterPro" id="IPR023796">
    <property type="entry name" value="Serpin_dom"/>
</dbReference>
<dbReference type="CDD" id="cd02043">
    <property type="entry name" value="serpinP_plants"/>
    <property type="match status" value="1"/>
</dbReference>
<protein>
    <recommendedName>
        <fullName evidence="3">Serpin domain-containing protein</fullName>
    </recommendedName>
</protein>
<dbReference type="PANTHER" id="PTHR11461">
    <property type="entry name" value="SERINE PROTEASE INHIBITOR, SERPIN"/>
    <property type="match status" value="1"/>
</dbReference>
<evidence type="ECO:0000256" key="1">
    <source>
        <dbReference type="ARBA" id="ARBA00009500"/>
    </source>
</evidence>
<dbReference type="SUPFAM" id="SSF56574">
    <property type="entry name" value="Serpins"/>
    <property type="match status" value="1"/>
</dbReference>
<proteinExistence type="inferred from homology"/>
<dbReference type="InterPro" id="IPR000215">
    <property type="entry name" value="Serpin_fam"/>
</dbReference>
<evidence type="ECO:0000256" key="2">
    <source>
        <dbReference type="RuleBase" id="RU000411"/>
    </source>
</evidence>
<name>A0AAV1RFQ9_9ROSI</name>
<comment type="caution">
    <text evidence="4">The sequence shown here is derived from an EMBL/GenBank/DDBJ whole genome shotgun (WGS) entry which is preliminary data.</text>
</comment>
<dbReference type="PANTHER" id="PTHR11461:SF340">
    <property type="entry name" value="SERPIN DOMAIN-CONTAINING PROTEIN"/>
    <property type="match status" value="1"/>
</dbReference>
<dbReference type="EMBL" id="CAWUPB010000957">
    <property type="protein sequence ID" value="CAK7335293.1"/>
    <property type="molecule type" value="Genomic_DNA"/>
</dbReference>
<dbReference type="Pfam" id="PF00079">
    <property type="entry name" value="Serpin"/>
    <property type="match status" value="1"/>
</dbReference>
<sequence length="424" mass="48102">MTNQILLKQVEKGSNFVSSPLSLHVMLSLVAAGSTGQTLEQLLGFLGSKSIAELNQLSSQINNLVSLVEGAETANEPTTGTPTLLFVNGVWVEKSFGLKPSFEEIASDTYKAKTELVDFTNKADEVLLEVNSWAERATRGLIKGLLPSGYVDCNTALVLANALYFKGAWDQQFDTSKTEHRDFHFLDGHIVQVPFMTGKKYEQYLYRDCDGYRVLQLPYQSGQSTRQFSMFFFLPDKKDGLLNLVKMLNSKPGFFNQQFDLQSRVELPDFWIPRFKFSYHFEASETLKEMGLQLPFYPGELGEMVNSSNSENLYLSKVFQKAYIEVNEEGTEAAASTAATMRWCSASYPTPSFVADHPFMFMIREETTRTVLFTGAEFSQVVTQLLCREKQTFEGLRPQDDLSRFKKPELLFSLIHFILFQLRK</sequence>
<gene>
    <name evidence="4" type="ORF">DCAF_LOCUS10306</name>
</gene>
<evidence type="ECO:0000313" key="4">
    <source>
        <dbReference type="EMBL" id="CAK7335293.1"/>
    </source>
</evidence>
<dbReference type="SMART" id="SM00093">
    <property type="entry name" value="SERPIN"/>
    <property type="match status" value="1"/>
</dbReference>